<dbReference type="InParanoid" id="A0A0D0ECB8"/>
<sequence>MVLQLIGRGTNDGEESNQVQASELDVYIFLTVDVLESSLVHGTEGIFVWLSDGGKEGPFCLIEKVERPNLSSTGPQKAK</sequence>
<evidence type="ECO:0000313" key="1">
    <source>
        <dbReference type="EMBL" id="KIK99095.1"/>
    </source>
</evidence>
<evidence type="ECO:0000313" key="2">
    <source>
        <dbReference type="Proteomes" id="UP000054538"/>
    </source>
</evidence>
<organism evidence="1 2">
    <name type="scientific">Paxillus rubicundulus Ve08.2h10</name>
    <dbReference type="NCBI Taxonomy" id="930991"/>
    <lineage>
        <taxon>Eukaryota</taxon>
        <taxon>Fungi</taxon>
        <taxon>Dikarya</taxon>
        <taxon>Basidiomycota</taxon>
        <taxon>Agaricomycotina</taxon>
        <taxon>Agaricomycetes</taxon>
        <taxon>Agaricomycetidae</taxon>
        <taxon>Boletales</taxon>
        <taxon>Paxilineae</taxon>
        <taxon>Paxillaceae</taxon>
        <taxon>Paxillus</taxon>
    </lineage>
</organism>
<dbReference type="Proteomes" id="UP000054538">
    <property type="component" value="Unassembled WGS sequence"/>
</dbReference>
<name>A0A0D0ECB8_9AGAM</name>
<dbReference type="AlphaFoldDB" id="A0A0D0ECB8"/>
<proteinExistence type="predicted"/>
<dbReference type="EMBL" id="KN824870">
    <property type="protein sequence ID" value="KIK99095.1"/>
    <property type="molecule type" value="Genomic_DNA"/>
</dbReference>
<reference evidence="1 2" key="1">
    <citation type="submission" date="2014-04" db="EMBL/GenBank/DDBJ databases">
        <authorList>
            <consortium name="DOE Joint Genome Institute"/>
            <person name="Kuo A."/>
            <person name="Kohler A."/>
            <person name="Jargeat P."/>
            <person name="Nagy L.G."/>
            <person name="Floudas D."/>
            <person name="Copeland A."/>
            <person name="Barry K.W."/>
            <person name="Cichocki N."/>
            <person name="Veneault-Fourrey C."/>
            <person name="LaButti K."/>
            <person name="Lindquist E.A."/>
            <person name="Lipzen A."/>
            <person name="Lundell T."/>
            <person name="Morin E."/>
            <person name="Murat C."/>
            <person name="Sun H."/>
            <person name="Tunlid A."/>
            <person name="Henrissat B."/>
            <person name="Grigoriev I.V."/>
            <person name="Hibbett D.S."/>
            <person name="Martin F."/>
            <person name="Nordberg H.P."/>
            <person name="Cantor M.N."/>
            <person name="Hua S.X."/>
        </authorList>
    </citation>
    <scope>NUCLEOTIDE SEQUENCE [LARGE SCALE GENOMIC DNA]</scope>
    <source>
        <strain evidence="1 2">Ve08.2h10</strain>
    </source>
</reference>
<keyword evidence="2" id="KW-1185">Reference proteome</keyword>
<protein>
    <submittedName>
        <fullName evidence="1">Uncharacterized protein</fullName>
    </submittedName>
</protein>
<accession>A0A0D0ECB8</accession>
<reference evidence="2" key="2">
    <citation type="submission" date="2015-01" db="EMBL/GenBank/DDBJ databases">
        <title>Evolutionary Origins and Diversification of the Mycorrhizal Mutualists.</title>
        <authorList>
            <consortium name="DOE Joint Genome Institute"/>
            <consortium name="Mycorrhizal Genomics Consortium"/>
            <person name="Kohler A."/>
            <person name="Kuo A."/>
            <person name="Nagy L.G."/>
            <person name="Floudas D."/>
            <person name="Copeland A."/>
            <person name="Barry K.W."/>
            <person name="Cichocki N."/>
            <person name="Veneault-Fourrey C."/>
            <person name="LaButti K."/>
            <person name="Lindquist E.A."/>
            <person name="Lipzen A."/>
            <person name="Lundell T."/>
            <person name="Morin E."/>
            <person name="Murat C."/>
            <person name="Riley R."/>
            <person name="Ohm R."/>
            <person name="Sun H."/>
            <person name="Tunlid A."/>
            <person name="Henrissat B."/>
            <person name="Grigoriev I.V."/>
            <person name="Hibbett D.S."/>
            <person name="Martin F."/>
        </authorList>
    </citation>
    <scope>NUCLEOTIDE SEQUENCE [LARGE SCALE GENOMIC DNA]</scope>
    <source>
        <strain evidence="2">Ve08.2h10</strain>
    </source>
</reference>
<gene>
    <name evidence="1" type="ORF">PAXRUDRAFT_823130</name>
</gene>
<dbReference type="HOGENOM" id="CLU_2606720_0_0_1"/>